<proteinExistence type="predicted"/>
<protein>
    <submittedName>
        <fullName evidence="2">Uncharacterized protein</fullName>
    </submittedName>
</protein>
<evidence type="ECO:0000313" key="2">
    <source>
        <dbReference type="EMBL" id="KGQ02904.1"/>
    </source>
</evidence>
<evidence type="ECO:0000256" key="1">
    <source>
        <dbReference type="SAM" id="MobiDB-lite"/>
    </source>
</evidence>
<feature type="region of interest" description="Disordered" evidence="1">
    <location>
        <begin position="588"/>
        <end position="646"/>
    </location>
</feature>
<dbReference type="AlphaFoldDB" id="A0A0A2VPZ9"/>
<dbReference type="OrthoDB" id="4870102at2759"/>
<accession>A0A0A2VPZ9</accession>
<feature type="compositionally biased region" description="Basic and acidic residues" evidence="1">
    <location>
        <begin position="594"/>
        <end position="615"/>
    </location>
</feature>
<dbReference type="EMBL" id="ANFO01001335">
    <property type="protein sequence ID" value="KGQ02904.1"/>
    <property type="molecule type" value="Genomic_DNA"/>
</dbReference>
<reference evidence="2 3" key="1">
    <citation type="submission" date="2012-10" db="EMBL/GenBank/DDBJ databases">
        <title>Genome sequencing and analysis of entomopathogenic fungi Beauveria bassiana D1-5.</title>
        <authorList>
            <person name="Li Q."/>
            <person name="Wang L."/>
            <person name="Zhang Z."/>
            <person name="Wang Q."/>
            <person name="Ren J."/>
            <person name="Wang M."/>
            <person name="Xu W."/>
            <person name="Wang J."/>
            <person name="Lu Y."/>
            <person name="Du Q."/>
            <person name="Sun Z."/>
        </authorList>
    </citation>
    <scope>NUCLEOTIDE SEQUENCE [LARGE SCALE GENOMIC DNA]</scope>
    <source>
        <strain evidence="2 3">D1-5</strain>
    </source>
</reference>
<dbReference type="STRING" id="1245745.A0A0A2VPZ9"/>
<comment type="caution">
    <text evidence="2">The sequence shown here is derived from an EMBL/GenBank/DDBJ whole genome shotgun (WGS) entry which is preliminary data.</text>
</comment>
<dbReference type="Proteomes" id="UP000030106">
    <property type="component" value="Unassembled WGS sequence"/>
</dbReference>
<sequence length="701" mass="79895">MNQEFLDHELMDEDGLPGCPLEALKLPRLRRCAFDLRTIVITGPIHPVQTFFQERLDGGVDGYNWKIQFGDSGPFVLKVFWDQKPPTPPSYYALQRECQAVAVLQLMQAALTQDNPSLGPVLVNPHPGNWEEGYDNMLAFSDEWRRRGLLDDCASSPVEIITSMPRMRKCYGWIKIKGETLYQLPLLWRPPHLRIERTSRQIQSDMEYTALVYEYVEEGENDEAAIEESLNFFRAAGFSHTRISLARNWKKSVLIDMSDIIYAGGFALAEKSVARDFNNANSITGPNTDCKTEISVEDWCPWEDFTYENIKCIIRKELGRRYKGDNEPHPLPFDLCVLREDTTQDALGRFPIPIVNYALNSGGGTEHFGRGSRCQPDAMYAPDWSVVSNSHVSTEGMLNILPGDTKISSKWWSVMLDDDDNFDEWKKVLDQIVTYLALWSTRYGFIITNTEVVVLRINRQRLHVGIAANRTRRIRRSDATIIPSSDPVSIASSEGFQDVNPLHWDFGVEYKAIPWNEHGPGKLTGKLALWALARMASYGDHSIEYSYPDLDTWRTQDTGQGIIHNTSGEKLDKPTKHTEIQERDHFLNAASGAGHDDENINSDDKDASRLEPRESEDPEPDVPQFSRAVSTGLEPGQLPDSQAAESRNTWIKVEVKKRRRDFHYRDYKGHDKSSAKSDWEAVDGGYVLRGKRHIYFTKKLP</sequence>
<dbReference type="HOGENOM" id="CLU_393281_0_0_1"/>
<evidence type="ECO:0000313" key="3">
    <source>
        <dbReference type="Proteomes" id="UP000030106"/>
    </source>
</evidence>
<organism evidence="2 3">
    <name type="scientific">Beauveria bassiana D1-5</name>
    <dbReference type="NCBI Taxonomy" id="1245745"/>
    <lineage>
        <taxon>Eukaryota</taxon>
        <taxon>Fungi</taxon>
        <taxon>Dikarya</taxon>
        <taxon>Ascomycota</taxon>
        <taxon>Pezizomycotina</taxon>
        <taxon>Sordariomycetes</taxon>
        <taxon>Hypocreomycetidae</taxon>
        <taxon>Hypocreales</taxon>
        <taxon>Cordycipitaceae</taxon>
        <taxon>Beauveria</taxon>
    </lineage>
</organism>
<gene>
    <name evidence="2" type="ORF">BBAD15_g11876</name>
</gene>
<name>A0A0A2VPZ9_BEABA</name>
<dbReference type="eggNOG" id="ENOG502SUYN">
    <property type="taxonomic scope" value="Eukaryota"/>
</dbReference>